<dbReference type="Proteomes" id="UP001054252">
    <property type="component" value="Unassembled WGS sequence"/>
</dbReference>
<evidence type="ECO:0000313" key="1">
    <source>
        <dbReference type="EMBL" id="GKV45981.1"/>
    </source>
</evidence>
<reference evidence="1 2" key="1">
    <citation type="journal article" date="2021" name="Commun. Biol.">
        <title>The genome of Shorea leprosula (Dipterocarpaceae) highlights the ecological relevance of drought in aseasonal tropical rainforests.</title>
        <authorList>
            <person name="Ng K.K.S."/>
            <person name="Kobayashi M.J."/>
            <person name="Fawcett J.A."/>
            <person name="Hatakeyama M."/>
            <person name="Paape T."/>
            <person name="Ng C.H."/>
            <person name="Ang C.C."/>
            <person name="Tnah L.H."/>
            <person name="Lee C.T."/>
            <person name="Nishiyama T."/>
            <person name="Sese J."/>
            <person name="O'Brien M.J."/>
            <person name="Copetti D."/>
            <person name="Mohd Noor M.I."/>
            <person name="Ong R.C."/>
            <person name="Putra M."/>
            <person name="Sireger I.Z."/>
            <person name="Indrioko S."/>
            <person name="Kosugi Y."/>
            <person name="Izuno A."/>
            <person name="Isagi Y."/>
            <person name="Lee S.L."/>
            <person name="Shimizu K.K."/>
        </authorList>
    </citation>
    <scope>NUCLEOTIDE SEQUENCE [LARGE SCALE GENOMIC DNA]</scope>
    <source>
        <strain evidence="1">214</strain>
    </source>
</reference>
<keyword evidence="2" id="KW-1185">Reference proteome</keyword>
<accession>A0AAV5M816</accession>
<name>A0AAV5M816_9ROSI</name>
<dbReference type="AlphaFoldDB" id="A0AAV5M816"/>
<protein>
    <submittedName>
        <fullName evidence="1">Uncharacterized protein</fullName>
    </submittedName>
</protein>
<proteinExistence type="predicted"/>
<organism evidence="1 2">
    <name type="scientific">Rubroshorea leprosula</name>
    <dbReference type="NCBI Taxonomy" id="152421"/>
    <lineage>
        <taxon>Eukaryota</taxon>
        <taxon>Viridiplantae</taxon>
        <taxon>Streptophyta</taxon>
        <taxon>Embryophyta</taxon>
        <taxon>Tracheophyta</taxon>
        <taxon>Spermatophyta</taxon>
        <taxon>Magnoliopsida</taxon>
        <taxon>eudicotyledons</taxon>
        <taxon>Gunneridae</taxon>
        <taxon>Pentapetalae</taxon>
        <taxon>rosids</taxon>
        <taxon>malvids</taxon>
        <taxon>Malvales</taxon>
        <taxon>Dipterocarpaceae</taxon>
        <taxon>Rubroshorea</taxon>
    </lineage>
</organism>
<dbReference type="EMBL" id="BPVZ01000201">
    <property type="protein sequence ID" value="GKV45981.1"/>
    <property type="molecule type" value="Genomic_DNA"/>
</dbReference>
<sequence length="44" mass="4677">MLSKTSSAHSATILVSQPYFLMVKPGSYTTITALVAIDKTSSTE</sequence>
<evidence type="ECO:0000313" key="2">
    <source>
        <dbReference type="Proteomes" id="UP001054252"/>
    </source>
</evidence>
<comment type="caution">
    <text evidence="1">The sequence shown here is derived from an EMBL/GenBank/DDBJ whole genome shotgun (WGS) entry which is preliminary data.</text>
</comment>
<gene>
    <name evidence="1" type="ORF">SLEP1_g53006</name>
</gene>